<dbReference type="SMART" id="SM00025">
    <property type="entry name" value="Pumilio"/>
    <property type="match status" value="6"/>
</dbReference>
<proteinExistence type="predicted"/>
<dbReference type="InterPro" id="IPR033133">
    <property type="entry name" value="PUM-HD"/>
</dbReference>
<accession>A0ABR4NLT9</accession>
<evidence type="ECO:0000313" key="7">
    <source>
        <dbReference type="Proteomes" id="UP001623330"/>
    </source>
</evidence>
<dbReference type="Pfam" id="PF08144">
    <property type="entry name" value="CPL"/>
    <property type="match status" value="1"/>
</dbReference>
<feature type="compositionally biased region" description="Acidic residues" evidence="4">
    <location>
        <begin position="41"/>
        <end position="75"/>
    </location>
</feature>
<dbReference type="InterPro" id="IPR011989">
    <property type="entry name" value="ARM-like"/>
</dbReference>
<dbReference type="PANTHER" id="PTHR13389:SF0">
    <property type="entry name" value="PUMILIO HOMOLOG 3"/>
    <property type="match status" value="1"/>
</dbReference>
<feature type="compositionally biased region" description="Basic and acidic residues" evidence="4">
    <location>
        <begin position="76"/>
        <end position="98"/>
    </location>
</feature>
<feature type="repeat" description="Pumilio" evidence="3">
    <location>
        <begin position="140"/>
        <end position="176"/>
    </location>
</feature>
<evidence type="ECO:0000256" key="1">
    <source>
        <dbReference type="ARBA" id="ARBA00022737"/>
    </source>
</evidence>
<comment type="caution">
    <text evidence="6">The sequence shown here is derived from an EMBL/GenBank/DDBJ whole genome shotgun (WGS) entry which is preliminary data.</text>
</comment>
<name>A0ABR4NLT9_9SACH</name>
<reference evidence="6 7" key="1">
    <citation type="submission" date="2024-05" db="EMBL/GenBank/DDBJ databases">
        <title>Long read based assembly of the Candida bracarensis genome reveals expanded adhesin content.</title>
        <authorList>
            <person name="Marcet-Houben M."/>
            <person name="Ksiezopolska E."/>
            <person name="Gabaldon T."/>
        </authorList>
    </citation>
    <scope>NUCLEOTIDE SEQUENCE [LARGE SCALE GENOMIC DNA]</scope>
    <source>
        <strain evidence="6 7">CBM6</strain>
    </source>
</reference>
<feature type="repeat" description="Pumilio" evidence="3">
    <location>
        <begin position="177"/>
        <end position="212"/>
    </location>
</feature>
<keyword evidence="7" id="KW-1185">Reference proteome</keyword>
<keyword evidence="2" id="KW-0694">RNA-binding</keyword>
<dbReference type="InterPro" id="IPR016024">
    <property type="entry name" value="ARM-type_fold"/>
</dbReference>
<dbReference type="EMBL" id="JBEVYD010000013">
    <property type="protein sequence ID" value="KAL3228531.1"/>
    <property type="molecule type" value="Genomic_DNA"/>
</dbReference>
<dbReference type="PROSITE" id="PS50302">
    <property type="entry name" value="PUM"/>
    <property type="match status" value="3"/>
</dbReference>
<dbReference type="PANTHER" id="PTHR13389">
    <property type="entry name" value="PUMILIO HOMOLOG 3"/>
    <property type="match status" value="1"/>
</dbReference>
<feature type="repeat" description="Pumilio" evidence="3">
    <location>
        <begin position="213"/>
        <end position="249"/>
    </location>
</feature>
<protein>
    <submittedName>
        <fullName evidence="6">Pumilio homology domain family member 6</fullName>
    </submittedName>
</protein>
<feature type="region of interest" description="Disordered" evidence="4">
    <location>
        <begin position="1"/>
        <end position="98"/>
    </location>
</feature>
<evidence type="ECO:0000256" key="3">
    <source>
        <dbReference type="PROSITE-ProRule" id="PRU00317"/>
    </source>
</evidence>
<dbReference type="SUPFAM" id="SSF48371">
    <property type="entry name" value="ARM repeat"/>
    <property type="match status" value="1"/>
</dbReference>
<feature type="compositionally biased region" description="Basic residues" evidence="4">
    <location>
        <begin position="1"/>
        <end position="10"/>
    </location>
</feature>
<keyword evidence="1" id="KW-0677">Repeat</keyword>
<evidence type="ECO:0000256" key="2">
    <source>
        <dbReference type="ARBA" id="ARBA00022884"/>
    </source>
</evidence>
<gene>
    <name evidence="6" type="ORF">RNJ44_02476</name>
</gene>
<dbReference type="Gene3D" id="1.25.10.10">
    <property type="entry name" value="Leucine-rich Repeat Variant"/>
    <property type="match status" value="1"/>
</dbReference>
<sequence>MAPVSKKRTHSKNEVKSNKKPRISIDSSEDDMYLSLSSSSEVEEEDNEEEEEEDELDISSAEEDVEVAEGDEEEVKDGAEGEEKDSNHHAEQRQLLKERKLKRKAGSEIVHIKSLWEKLRVKTPPPPKQVRDKLCDEIWDLSKDCISDLVMKHDASRIVQTLVKYSSKERREEIVNQLKGKMYVLATSAYGKYLMVKLLHYGSKNSRQVIIDELHGTLRKLMRHREGAYVVEDLFVLYATNEQRQQMIREFWGSEYAVFRETHKNLTLEDVCNSSVEKRNIIARNLIGTITATVEKGSTGFQILHAAMKEYVKIANDKEISEMIELVHEQFAELVHTPEGSFVACNLIARANPKERKLILRALKGHAENLIKNEYGNIIMITAMQSVDDTVLMFKTFSPAVKDHFKEFIIDKYGRRPWLYLLKGLDGKYFAPNVKSELERYEKMSSETSKKPQVQRRHELLNKFGPMYLSCINKNCAEILEENLGAQFISEVITSDELYEQLSEDETKVFKNILEEIKVMFKGDITEESHPIHKPFSTRLLKAMIQGGRWNNKEKKIEPLTKVQGLGIDFACDFYESIIDSTNLVEWINNKDSSFTIVALHETLQGKEEGEQFLEDLKNVKKQIDTSDETNKGAQLLVKLLK</sequence>
<dbReference type="Proteomes" id="UP001623330">
    <property type="component" value="Unassembled WGS sequence"/>
</dbReference>
<dbReference type="InterPro" id="IPR001313">
    <property type="entry name" value="Pumilio_RNA-bd_rpt"/>
</dbReference>
<evidence type="ECO:0000313" key="6">
    <source>
        <dbReference type="EMBL" id="KAL3228531.1"/>
    </source>
</evidence>
<evidence type="ECO:0000259" key="5">
    <source>
        <dbReference type="PROSITE" id="PS50303"/>
    </source>
</evidence>
<dbReference type="InterPro" id="IPR012959">
    <property type="entry name" value="CPL_dom"/>
</dbReference>
<dbReference type="PROSITE" id="PS50303">
    <property type="entry name" value="PUM_HD"/>
    <property type="match status" value="1"/>
</dbReference>
<evidence type="ECO:0000256" key="4">
    <source>
        <dbReference type="SAM" id="MobiDB-lite"/>
    </source>
</evidence>
<feature type="domain" description="PUM-HD" evidence="5">
    <location>
        <begin position="119"/>
        <end position="465"/>
    </location>
</feature>
<dbReference type="InterPro" id="IPR040059">
    <property type="entry name" value="PUM3"/>
</dbReference>
<organism evidence="6 7">
    <name type="scientific">Nakaseomyces bracarensis</name>
    <dbReference type="NCBI Taxonomy" id="273131"/>
    <lineage>
        <taxon>Eukaryota</taxon>
        <taxon>Fungi</taxon>
        <taxon>Dikarya</taxon>
        <taxon>Ascomycota</taxon>
        <taxon>Saccharomycotina</taxon>
        <taxon>Saccharomycetes</taxon>
        <taxon>Saccharomycetales</taxon>
        <taxon>Saccharomycetaceae</taxon>
        <taxon>Nakaseomyces</taxon>
    </lineage>
</organism>